<comment type="similarity">
    <text evidence="1">Belongs to the short-chain dehydrogenases/reductases (SDR) family.</text>
</comment>
<evidence type="ECO:0000256" key="3">
    <source>
        <dbReference type="SAM" id="Coils"/>
    </source>
</evidence>
<protein>
    <recommendedName>
        <fullName evidence="7">NAD(P)-binding protein</fullName>
    </recommendedName>
</protein>
<feature type="coiled-coil region" evidence="3">
    <location>
        <begin position="286"/>
        <end position="313"/>
    </location>
</feature>
<dbReference type="PRINTS" id="PR00081">
    <property type="entry name" value="GDHRDH"/>
</dbReference>
<sequence>MPKSSVLITGCSEGGIGHSLALAFARQNYQVFATARTISKMSSMADSPNITLLELDVNTPSSIQAAFHSISKATDGRLDILYHNAGVRSITMAIYSDWALAEWTFGTNFFAVVELTRVFMPLILNAGPGSRIVFSNSVAAVAPIPTQVIYDASKAALKMYSDVLRLEVQPLGIHVVNIMTGEVGTTMADQTLEKLPDDSPYNLIVAIINKTWSDRKNVMPVGKYTFQVVAKVTERTPPTEIWLGGNATLAWAIEILGIQWIYRLMFRREYGLDRSLLSNQAQRSDLIQYLKTLSSLEDEISQILKKHNELKDMVRDFRIKGSRYSLEQLRQYEAELRILESKHTANMPVPDRPNVVSDAQNRGDDISEGRAESSPFGPERFPFSFDLEDMPNVMENIMAFEVTVDPKNMLAADLLDTMTKMYIKNALAGYLTMVDKDTKSRYFQLEGRLLCLENAMDDLWYTEEKVDNTLAGSSNDLGRDEYAFL</sequence>
<keyword evidence="6" id="KW-1185">Reference proteome</keyword>
<keyword evidence="2" id="KW-0560">Oxidoreductase</keyword>
<dbReference type="GO" id="GO:0019433">
    <property type="term" value="P:triglyceride catabolic process"/>
    <property type="evidence" value="ECO:0007669"/>
    <property type="project" value="TreeGrafter"/>
</dbReference>
<dbReference type="InterPro" id="IPR002347">
    <property type="entry name" value="SDR_fam"/>
</dbReference>
<evidence type="ECO:0000313" key="6">
    <source>
        <dbReference type="Proteomes" id="UP000664132"/>
    </source>
</evidence>
<dbReference type="Pfam" id="PF00106">
    <property type="entry name" value="adh_short"/>
    <property type="match status" value="1"/>
</dbReference>
<dbReference type="GO" id="GO:0006654">
    <property type="term" value="P:phosphatidic acid biosynthetic process"/>
    <property type="evidence" value="ECO:0007669"/>
    <property type="project" value="TreeGrafter"/>
</dbReference>
<dbReference type="GO" id="GO:0000140">
    <property type="term" value="F:acylglycerone-phosphate reductase (NADP+) activity"/>
    <property type="evidence" value="ECO:0007669"/>
    <property type="project" value="TreeGrafter"/>
</dbReference>
<dbReference type="SUPFAM" id="SSF51735">
    <property type="entry name" value="NAD(P)-binding Rossmann-fold domains"/>
    <property type="match status" value="1"/>
</dbReference>
<evidence type="ECO:0008006" key="7">
    <source>
        <dbReference type="Google" id="ProtNLM"/>
    </source>
</evidence>
<dbReference type="AlphaFoldDB" id="A0A8H7T9X9"/>
<reference evidence="5" key="1">
    <citation type="submission" date="2021-02" db="EMBL/GenBank/DDBJ databases">
        <title>Genome sequence Cadophora malorum strain M34.</title>
        <authorList>
            <person name="Stefanovic E."/>
            <person name="Vu D."/>
            <person name="Scully C."/>
            <person name="Dijksterhuis J."/>
            <person name="Roader J."/>
            <person name="Houbraken J."/>
        </authorList>
    </citation>
    <scope>NUCLEOTIDE SEQUENCE</scope>
    <source>
        <strain evidence="5">M34</strain>
    </source>
</reference>
<dbReference type="Gene3D" id="3.40.50.720">
    <property type="entry name" value="NAD(P)-binding Rossmann-like Domain"/>
    <property type="match status" value="1"/>
</dbReference>
<proteinExistence type="inferred from homology"/>
<dbReference type="EMBL" id="JAFJYH010000149">
    <property type="protein sequence ID" value="KAG4417645.1"/>
    <property type="molecule type" value="Genomic_DNA"/>
</dbReference>
<dbReference type="PANTHER" id="PTHR44169:SF6">
    <property type="entry name" value="NADPH-DEPENDENT 1-ACYLDIHYDROXYACETONE PHOSPHATE REDUCTASE"/>
    <property type="match status" value="1"/>
</dbReference>
<dbReference type="OrthoDB" id="2102561at2759"/>
<feature type="compositionally biased region" description="Basic and acidic residues" evidence="4">
    <location>
        <begin position="361"/>
        <end position="371"/>
    </location>
</feature>
<dbReference type="PANTHER" id="PTHR44169">
    <property type="entry name" value="NADPH-DEPENDENT 1-ACYLDIHYDROXYACETONE PHOSPHATE REDUCTASE"/>
    <property type="match status" value="1"/>
</dbReference>
<evidence type="ECO:0000256" key="4">
    <source>
        <dbReference type="SAM" id="MobiDB-lite"/>
    </source>
</evidence>
<name>A0A8H7T9X9_9HELO</name>
<evidence type="ECO:0000256" key="2">
    <source>
        <dbReference type="ARBA" id="ARBA00023002"/>
    </source>
</evidence>
<organism evidence="5 6">
    <name type="scientific">Cadophora malorum</name>
    <dbReference type="NCBI Taxonomy" id="108018"/>
    <lineage>
        <taxon>Eukaryota</taxon>
        <taxon>Fungi</taxon>
        <taxon>Dikarya</taxon>
        <taxon>Ascomycota</taxon>
        <taxon>Pezizomycotina</taxon>
        <taxon>Leotiomycetes</taxon>
        <taxon>Helotiales</taxon>
        <taxon>Ploettnerulaceae</taxon>
        <taxon>Cadophora</taxon>
    </lineage>
</organism>
<comment type="caution">
    <text evidence="5">The sequence shown here is derived from an EMBL/GenBank/DDBJ whole genome shotgun (WGS) entry which is preliminary data.</text>
</comment>
<dbReference type="InterPro" id="IPR036291">
    <property type="entry name" value="NAD(P)-bd_dom_sf"/>
</dbReference>
<dbReference type="GO" id="GO:0005811">
    <property type="term" value="C:lipid droplet"/>
    <property type="evidence" value="ECO:0007669"/>
    <property type="project" value="TreeGrafter"/>
</dbReference>
<accession>A0A8H7T9X9</accession>
<feature type="region of interest" description="Disordered" evidence="4">
    <location>
        <begin position="347"/>
        <end position="375"/>
    </location>
</feature>
<dbReference type="GO" id="GO:0004806">
    <property type="term" value="F:triacylglycerol lipase activity"/>
    <property type="evidence" value="ECO:0007669"/>
    <property type="project" value="TreeGrafter"/>
</dbReference>
<dbReference type="GO" id="GO:0005783">
    <property type="term" value="C:endoplasmic reticulum"/>
    <property type="evidence" value="ECO:0007669"/>
    <property type="project" value="TreeGrafter"/>
</dbReference>
<keyword evidence="3" id="KW-0175">Coiled coil</keyword>
<dbReference type="Proteomes" id="UP000664132">
    <property type="component" value="Unassembled WGS sequence"/>
</dbReference>
<evidence type="ECO:0000313" key="5">
    <source>
        <dbReference type="EMBL" id="KAG4417645.1"/>
    </source>
</evidence>
<gene>
    <name evidence="5" type="ORF">IFR04_009215</name>
</gene>
<evidence type="ECO:0000256" key="1">
    <source>
        <dbReference type="ARBA" id="ARBA00006484"/>
    </source>
</evidence>